<organism evidence="1 2">
    <name type="scientific">Coccidioides immitis RMSCC 3703</name>
    <dbReference type="NCBI Taxonomy" id="454286"/>
    <lineage>
        <taxon>Eukaryota</taxon>
        <taxon>Fungi</taxon>
        <taxon>Dikarya</taxon>
        <taxon>Ascomycota</taxon>
        <taxon>Pezizomycotina</taxon>
        <taxon>Eurotiomycetes</taxon>
        <taxon>Eurotiomycetidae</taxon>
        <taxon>Onygenales</taxon>
        <taxon>Onygenaceae</taxon>
        <taxon>Coccidioides</taxon>
    </lineage>
</organism>
<evidence type="ECO:0000313" key="2">
    <source>
        <dbReference type="Proteomes" id="UP000054559"/>
    </source>
</evidence>
<sequence>MLMCTRGVTGEKALEIQRRWPTPRQFVEAFEAVDTGDAEGKKRVEEMLFSKMGNLVGRKKVGKALSKRISEVWARQKYPIRG</sequence>
<dbReference type="STRING" id="454286.A0A0J8TEB8"/>
<keyword evidence="1" id="KW-0540">Nuclease</keyword>
<reference evidence="2" key="1">
    <citation type="journal article" date="2010" name="Genome Res.">
        <title>Population genomic sequencing of Coccidioides fungi reveals recent hybridization and transposon control.</title>
        <authorList>
            <person name="Neafsey D.E."/>
            <person name="Barker B.M."/>
            <person name="Sharpton T.J."/>
            <person name="Stajich J.E."/>
            <person name="Park D.J."/>
            <person name="Whiston E."/>
            <person name="Hung C.-Y."/>
            <person name="McMahan C."/>
            <person name="White J."/>
            <person name="Sykes S."/>
            <person name="Heiman D."/>
            <person name="Young S."/>
            <person name="Zeng Q."/>
            <person name="Abouelleil A."/>
            <person name="Aftuck L."/>
            <person name="Bessette D."/>
            <person name="Brown A."/>
            <person name="FitzGerald M."/>
            <person name="Lui A."/>
            <person name="Macdonald J.P."/>
            <person name="Priest M."/>
            <person name="Orbach M.J."/>
            <person name="Galgiani J.N."/>
            <person name="Kirkland T.N."/>
            <person name="Cole G.T."/>
            <person name="Birren B.W."/>
            <person name="Henn M.R."/>
            <person name="Taylor J.W."/>
            <person name="Rounsley S.D."/>
        </authorList>
    </citation>
    <scope>NUCLEOTIDE SEQUENCE [LARGE SCALE GENOMIC DNA]</scope>
    <source>
        <strain evidence="2">RMSCC 3703</strain>
    </source>
</reference>
<dbReference type="AlphaFoldDB" id="A0A0J8TEB8"/>
<keyword evidence="1" id="KW-0378">Hydrolase</keyword>
<dbReference type="Proteomes" id="UP000054559">
    <property type="component" value="Unassembled WGS sequence"/>
</dbReference>
<dbReference type="GO" id="GO:0004519">
    <property type="term" value="F:endonuclease activity"/>
    <property type="evidence" value="ECO:0007669"/>
    <property type="project" value="UniProtKB-KW"/>
</dbReference>
<accession>A0A0J8TEB8</accession>
<dbReference type="EMBL" id="DS268118">
    <property type="protein sequence ID" value="KMU71887.1"/>
    <property type="molecule type" value="Genomic_DNA"/>
</dbReference>
<dbReference type="InterPro" id="IPR042530">
    <property type="entry name" value="EME1/EME2_C"/>
</dbReference>
<dbReference type="Gene3D" id="1.10.150.670">
    <property type="entry name" value="Crossover junction endonuclease EME1, DNA-binding domain"/>
    <property type="match status" value="1"/>
</dbReference>
<proteinExistence type="predicted"/>
<gene>
    <name evidence="1" type="ORF">CISG_00196</name>
</gene>
<evidence type="ECO:0000313" key="1">
    <source>
        <dbReference type="EMBL" id="KMU71887.1"/>
    </source>
</evidence>
<name>A0A0J8TEB8_COCIT</name>
<protein>
    <submittedName>
        <fullName evidence="1">Crossover junction endonuclease mus81</fullName>
    </submittedName>
</protein>
<keyword evidence="1" id="KW-0255">Endonuclease</keyword>